<sequence length="58" mass="6157">MNSPICTTPAPPQVTKQRYVTPAVTDLGAWQSITLQAFSAPIVIPIGPGSGFTPRNDF</sequence>
<dbReference type="RefSeq" id="WP_188963269.1">
    <property type="nucleotide sequence ID" value="NZ_BMOE01000006.1"/>
</dbReference>
<name>A0A917PGI4_9DEIO</name>
<reference evidence="1" key="1">
    <citation type="journal article" date="2014" name="Int. J. Syst. Evol. Microbiol.">
        <title>Complete genome sequence of Corynebacterium casei LMG S-19264T (=DSM 44701T), isolated from a smear-ripened cheese.</title>
        <authorList>
            <consortium name="US DOE Joint Genome Institute (JGI-PGF)"/>
            <person name="Walter F."/>
            <person name="Albersmeier A."/>
            <person name="Kalinowski J."/>
            <person name="Ruckert C."/>
        </authorList>
    </citation>
    <scope>NUCLEOTIDE SEQUENCE</scope>
    <source>
        <strain evidence="1">JCM 14371</strain>
    </source>
</reference>
<dbReference type="AlphaFoldDB" id="A0A917PGI4"/>
<protein>
    <submittedName>
        <fullName evidence="1">Uncharacterized protein</fullName>
    </submittedName>
</protein>
<accession>A0A917PGI4</accession>
<organism evidence="1 2">
    <name type="scientific">Deinococcus aquiradiocola</name>
    <dbReference type="NCBI Taxonomy" id="393059"/>
    <lineage>
        <taxon>Bacteria</taxon>
        <taxon>Thermotogati</taxon>
        <taxon>Deinococcota</taxon>
        <taxon>Deinococci</taxon>
        <taxon>Deinococcales</taxon>
        <taxon>Deinococcaceae</taxon>
        <taxon>Deinococcus</taxon>
    </lineage>
</organism>
<comment type="caution">
    <text evidence="1">The sequence shown here is derived from an EMBL/GenBank/DDBJ whole genome shotgun (WGS) entry which is preliminary data.</text>
</comment>
<evidence type="ECO:0000313" key="1">
    <source>
        <dbReference type="EMBL" id="GGJ77051.1"/>
    </source>
</evidence>
<gene>
    <name evidence="1" type="ORF">GCM10008939_21420</name>
</gene>
<dbReference type="EMBL" id="BMOE01000006">
    <property type="protein sequence ID" value="GGJ77051.1"/>
    <property type="molecule type" value="Genomic_DNA"/>
</dbReference>
<keyword evidence="2" id="KW-1185">Reference proteome</keyword>
<dbReference type="Proteomes" id="UP000635726">
    <property type="component" value="Unassembled WGS sequence"/>
</dbReference>
<proteinExistence type="predicted"/>
<reference evidence="1" key="2">
    <citation type="submission" date="2020-09" db="EMBL/GenBank/DDBJ databases">
        <authorList>
            <person name="Sun Q."/>
            <person name="Ohkuma M."/>
        </authorList>
    </citation>
    <scope>NUCLEOTIDE SEQUENCE</scope>
    <source>
        <strain evidence="1">JCM 14371</strain>
    </source>
</reference>
<evidence type="ECO:0000313" key="2">
    <source>
        <dbReference type="Proteomes" id="UP000635726"/>
    </source>
</evidence>